<dbReference type="EMBL" id="QYUK01000011">
    <property type="protein sequence ID" value="RJF89498.1"/>
    <property type="molecule type" value="Genomic_DNA"/>
</dbReference>
<keyword evidence="2" id="KW-1185">Reference proteome</keyword>
<reference evidence="1 2" key="1">
    <citation type="submission" date="2018-09" db="EMBL/GenBank/DDBJ databases">
        <authorList>
            <person name="Zhu H."/>
        </authorList>
    </citation>
    <scope>NUCLEOTIDE SEQUENCE [LARGE SCALE GENOMIC DNA]</scope>
    <source>
        <strain evidence="1 2">K1W22B-8</strain>
    </source>
</reference>
<dbReference type="Proteomes" id="UP000284605">
    <property type="component" value="Unassembled WGS sequence"/>
</dbReference>
<evidence type="ECO:0000313" key="1">
    <source>
        <dbReference type="EMBL" id="RJF89498.1"/>
    </source>
</evidence>
<proteinExistence type="predicted"/>
<dbReference type="OrthoDB" id="7451512at2"/>
<protein>
    <submittedName>
        <fullName evidence="1">Uncharacterized protein</fullName>
    </submittedName>
</protein>
<dbReference type="AlphaFoldDB" id="A0A418WHM9"/>
<sequence>MKAELLIRERVVYPDGGLVEMVVWRLPAPVPPTKHGFKYRLAYVVGGERVLGYDNERGKGDHRHVRGSEELIVFTTIDALLDRFVSEVEAMRRAP</sequence>
<organism evidence="1 2">
    <name type="scientific">Oleomonas cavernae</name>
    <dbReference type="NCBI Taxonomy" id="2320859"/>
    <lineage>
        <taxon>Bacteria</taxon>
        <taxon>Pseudomonadati</taxon>
        <taxon>Pseudomonadota</taxon>
        <taxon>Alphaproteobacteria</taxon>
        <taxon>Acetobacterales</taxon>
        <taxon>Acetobacteraceae</taxon>
        <taxon>Oleomonas</taxon>
    </lineage>
</organism>
<dbReference type="InterPro" id="IPR045397">
    <property type="entry name" value="TumE-like"/>
</dbReference>
<dbReference type="RefSeq" id="WP_119781461.1">
    <property type="nucleotide sequence ID" value="NZ_QYUK01000011.1"/>
</dbReference>
<gene>
    <name evidence="1" type="ORF">D3874_23075</name>
</gene>
<accession>A0A418WHM9</accession>
<evidence type="ECO:0000313" key="2">
    <source>
        <dbReference type="Proteomes" id="UP000284605"/>
    </source>
</evidence>
<dbReference type="Pfam" id="PF20126">
    <property type="entry name" value="TumE"/>
    <property type="match status" value="1"/>
</dbReference>
<comment type="caution">
    <text evidence="1">The sequence shown here is derived from an EMBL/GenBank/DDBJ whole genome shotgun (WGS) entry which is preliminary data.</text>
</comment>
<name>A0A418WHM9_9PROT</name>